<dbReference type="RefSeq" id="WP_176245048.1">
    <property type="nucleotide sequence ID" value="NZ_FWFR01000002.1"/>
</dbReference>
<dbReference type="InterPro" id="IPR005467">
    <property type="entry name" value="His_kinase_dom"/>
</dbReference>
<dbReference type="Pfam" id="PF00072">
    <property type="entry name" value="Response_reg"/>
    <property type="match status" value="1"/>
</dbReference>
<dbReference type="InterPro" id="IPR003594">
    <property type="entry name" value="HATPase_dom"/>
</dbReference>
<feature type="compositionally biased region" description="Basic and acidic residues" evidence="15">
    <location>
        <begin position="757"/>
        <end position="771"/>
    </location>
</feature>
<reference evidence="19 20" key="1">
    <citation type="submission" date="2017-03" db="EMBL/GenBank/DDBJ databases">
        <authorList>
            <person name="Afonso C.L."/>
            <person name="Miller P.J."/>
            <person name="Scott M.A."/>
            <person name="Spackman E."/>
            <person name="Goraichik I."/>
            <person name="Dimitrov K.M."/>
            <person name="Suarez D.L."/>
            <person name="Swayne D.E."/>
        </authorList>
    </citation>
    <scope>NUCLEOTIDE SEQUENCE [LARGE SCALE GENOMIC DNA]</scope>
    <source>
        <strain evidence="19 20">CECT 7691</strain>
    </source>
</reference>
<feature type="domain" description="Histidine kinase" evidence="17">
    <location>
        <begin position="251"/>
        <end position="472"/>
    </location>
</feature>
<dbReference type="PANTHER" id="PTHR45339:SF1">
    <property type="entry name" value="HYBRID SIGNAL TRANSDUCTION HISTIDINE KINASE J"/>
    <property type="match status" value="1"/>
</dbReference>
<dbReference type="AlphaFoldDB" id="A0A1Y5TDU3"/>
<dbReference type="CDD" id="cd00082">
    <property type="entry name" value="HisKA"/>
    <property type="match status" value="1"/>
</dbReference>
<feature type="transmembrane region" description="Helical" evidence="16">
    <location>
        <begin position="64"/>
        <end position="84"/>
    </location>
</feature>
<organism evidence="19 20">
    <name type="scientific">Oceanibacterium hippocampi</name>
    <dbReference type="NCBI Taxonomy" id="745714"/>
    <lineage>
        <taxon>Bacteria</taxon>
        <taxon>Pseudomonadati</taxon>
        <taxon>Pseudomonadota</taxon>
        <taxon>Alphaproteobacteria</taxon>
        <taxon>Sneathiellales</taxon>
        <taxon>Sneathiellaceae</taxon>
        <taxon>Oceanibacterium</taxon>
    </lineage>
</organism>
<evidence type="ECO:0000259" key="17">
    <source>
        <dbReference type="PROSITE" id="PS50109"/>
    </source>
</evidence>
<evidence type="ECO:0000256" key="16">
    <source>
        <dbReference type="SAM" id="Phobius"/>
    </source>
</evidence>
<dbReference type="Proteomes" id="UP000193200">
    <property type="component" value="Unassembled WGS sequence"/>
</dbReference>
<keyword evidence="5 19" id="KW-0808">Transferase</keyword>
<protein>
    <recommendedName>
        <fullName evidence="3">histidine kinase</fullName>
        <ecNumber evidence="3">2.7.13.3</ecNumber>
    </recommendedName>
</protein>
<evidence type="ECO:0000256" key="4">
    <source>
        <dbReference type="ARBA" id="ARBA00022553"/>
    </source>
</evidence>
<dbReference type="SUPFAM" id="SSF55874">
    <property type="entry name" value="ATPase domain of HSP90 chaperone/DNA topoisomerase II/histidine kinase"/>
    <property type="match status" value="1"/>
</dbReference>
<dbReference type="PROSITE" id="PS50110">
    <property type="entry name" value="RESPONSE_REGULATORY"/>
    <property type="match status" value="1"/>
</dbReference>
<comment type="catalytic activity">
    <reaction evidence="1">
        <text>ATP + protein L-histidine = ADP + protein N-phospho-L-histidine.</text>
        <dbReference type="EC" id="2.7.13.3"/>
    </reaction>
</comment>
<evidence type="ECO:0000256" key="3">
    <source>
        <dbReference type="ARBA" id="ARBA00012438"/>
    </source>
</evidence>
<feature type="region of interest" description="Disordered" evidence="15">
    <location>
        <begin position="755"/>
        <end position="777"/>
    </location>
</feature>
<dbReference type="Pfam" id="PF00512">
    <property type="entry name" value="HisKA"/>
    <property type="match status" value="1"/>
</dbReference>
<keyword evidence="12 16" id="KW-0472">Membrane</keyword>
<dbReference type="Gene3D" id="3.40.50.2300">
    <property type="match status" value="1"/>
</dbReference>
<evidence type="ECO:0000256" key="7">
    <source>
        <dbReference type="ARBA" id="ARBA00022741"/>
    </source>
</evidence>
<gene>
    <name evidence="19" type="primary">barA_1</name>
    <name evidence="19" type="ORF">OCH7691_02628</name>
</gene>
<dbReference type="InParanoid" id="A0A1Y5TDU3"/>
<feature type="domain" description="Response regulatory" evidence="18">
    <location>
        <begin position="636"/>
        <end position="752"/>
    </location>
</feature>
<dbReference type="CDD" id="cd17546">
    <property type="entry name" value="REC_hyHK_CKI1_RcsC-like"/>
    <property type="match status" value="1"/>
</dbReference>
<dbReference type="SUPFAM" id="SSF47384">
    <property type="entry name" value="Homodimeric domain of signal transducing histidine kinase"/>
    <property type="match status" value="1"/>
</dbReference>
<dbReference type="SMART" id="SM00388">
    <property type="entry name" value="HisKA"/>
    <property type="match status" value="1"/>
</dbReference>
<evidence type="ECO:0000256" key="5">
    <source>
        <dbReference type="ARBA" id="ARBA00022679"/>
    </source>
</evidence>
<dbReference type="InterPro" id="IPR003661">
    <property type="entry name" value="HisK_dim/P_dom"/>
</dbReference>
<comment type="subcellular location">
    <subcellularLocation>
        <location evidence="2">Membrane</location>
    </subcellularLocation>
</comment>
<sequence>MAPLGDGHSHGARPGNDSSVDPRILSEQIDALFRINSLSTYKTLLALGAIALVFWPVAPVWIPIVVLLAHGGGTVCLVLLAKAYQRNRQPGDSLRWARVFSAITVATGGAFGLAAFCYFGYGDTGTQAFLLVVVVSVATGSAVTRSAYLPAFYVYIVVSGVPVLAVLATQGDFLSILLALLGIVYFKTLIGVARENNRILVEQIRLRFENSEMVESLKQARADAERAREEAEIARDAAEAGNRAKTEFLATMSHELRTPLNGILGMAELLLKTPLDGTQRGFARTVMESGRGLLTLIGDILDFSKIEADKIQIEATEFDPGELLVEVVDLIAPAAWQKGLEFALHVDPAVPALVVGDAQRLRQVILNIAGNAIKFTDTGAIAVTLAVESIDDDVAHLVFVVRDTGSGIPESHLPYLFERFVQGDASYSRQHGGTGLGLAICLGFVRAMGGMIGVRTLPGVGSSFRVDLPFRIAQRKRSLRDFTGRRILFLHPVGWSRDLTIQKLRSRRLEFAAAADVAVAVRQLREGERPDAIVVRGCKDAVTFRQTVQRLREACGGERPILLALVNGGEELRAALAVESEIDGHLLGPLKARALDTAFSAIWPAQAPDPAAGDAAPLPGLEAGISPSAEVVSGAAVLVVDDVDLNRKLADIQLTKLGHRVAVAADGDEAIAHLAGHRPDLVLLDIQMPKRDGFSVAREIRRMPGGDSLPIVAMTAHTGPEYEQRCLEAGMDGVLTKPFHLEQLRDVVVRWARGRAPRRDDPRLSGDDDSLKASSRP</sequence>
<keyword evidence="10 16" id="KW-1133">Transmembrane helix</keyword>
<keyword evidence="4 13" id="KW-0597">Phosphoprotein</keyword>
<feature type="coiled-coil region" evidence="14">
    <location>
        <begin position="210"/>
        <end position="244"/>
    </location>
</feature>
<keyword evidence="11" id="KW-0902">Two-component regulatory system</keyword>
<evidence type="ECO:0000256" key="2">
    <source>
        <dbReference type="ARBA" id="ARBA00004370"/>
    </source>
</evidence>
<dbReference type="EMBL" id="FWFR01000002">
    <property type="protein sequence ID" value="SLN59690.1"/>
    <property type="molecule type" value="Genomic_DNA"/>
</dbReference>
<dbReference type="FunFam" id="1.10.287.130:FF:000004">
    <property type="entry name" value="Ethylene receptor 1"/>
    <property type="match status" value="1"/>
</dbReference>
<evidence type="ECO:0000256" key="8">
    <source>
        <dbReference type="ARBA" id="ARBA00022777"/>
    </source>
</evidence>
<feature type="transmembrane region" description="Helical" evidence="16">
    <location>
        <begin position="151"/>
        <end position="168"/>
    </location>
</feature>
<evidence type="ECO:0000313" key="20">
    <source>
        <dbReference type="Proteomes" id="UP000193200"/>
    </source>
</evidence>
<keyword evidence="7" id="KW-0547">Nucleotide-binding</keyword>
<evidence type="ECO:0000256" key="10">
    <source>
        <dbReference type="ARBA" id="ARBA00022989"/>
    </source>
</evidence>
<dbReference type="Gene3D" id="3.30.565.10">
    <property type="entry name" value="Histidine kinase-like ATPase, C-terminal domain"/>
    <property type="match status" value="1"/>
</dbReference>
<feature type="modified residue" description="4-aspartylphosphate" evidence="13">
    <location>
        <position position="685"/>
    </location>
</feature>
<dbReference type="PANTHER" id="PTHR45339">
    <property type="entry name" value="HYBRID SIGNAL TRANSDUCTION HISTIDINE KINASE J"/>
    <property type="match status" value="1"/>
</dbReference>
<keyword evidence="8 19" id="KW-0418">Kinase</keyword>
<dbReference type="InterPro" id="IPR036097">
    <property type="entry name" value="HisK_dim/P_sf"/>
</dbReference>
<dbReference type="PRINTS" id="PR00344">
    <property type="entry name" value="BCTRLSENSOR"/>
</dbReference>
<keyword evidence="14" id="KW-0175">Coiled coil</keyword>
<dbReference type="Gene3D" id="1.10.287.130">
    <property type="match status" value="1"/>
</dbReference>
<dbReference type="SMART" id="SM00448">
    <property type="entry name" value="REC"/>
    <property type="match status" value="1"/>
</dbReference>
<evidence type="ECO:0000256" key="9">
    <source>
        <dbReference type="ARBA" id="ARBA00022840"/>
    </source>
</evidence>
<evidence type="ECO:0000256" key="6">
    <source>
        <dbReference type="ARBA" id="ARBA00022692"/>
    </source>
</evidence>
<dbReference type="InterPro" id="IPR036890">
    <property type="entry name" value="HATPase_C_sf"/>
</dbReference>
<feature type="region of interest" description="Disordered" evidence="15">
    <location>
        <begin position="1"/>
        <end position="21"/>
    </location>
</feature>
<name>A0A1Y5TDU3_9PROT</name>
<evidence type="ECO:0000259" key="18">
    <source>
        <dbReference type="PROSITE" id="PS50110"/>
    </source>
</evidence>
<dbReference type="SUPFAM" id="SSF52172">
    <property type="entry name" value="CheY-like"/>
    <property type="match status" value="1"/>
</dbReference>
<keyword evidence="6 16" id="KW-0812">Transmembrane</keyword>
<dbReference type="InterPro" id="IPR004358">
    <property type="entry name" value="Sig_transdc_His_kin-like_C"/>
</dbReference>
<evidence type="ECO:0000256" key="15">
    <source>
        <dbReference type="SAM" id="MobiDB-lite"/>
    </source>
</evidence>
<evidence type="ECO:0000313" key="19">
    <source>
        <dbReference type="EMBL" id="SLN59690.1"/>
    </source>
</evidence>
<dbReference type="GO" id="GO:0005524">
    <property type="term" value="F:ATP binding"/>
    <property type="evidence" value="ECO:0007669"/>
    <property type="project" value="UniProtKB-KW"/>
</dbReference>
<dbReference type="PROSITE" id="PS50109">
    <property type="entry name" value="HIS_KIN"/>
    <property type="match status" value="1"/>
</dbReference>
<dbReference type="FunFam" id="3.30.565.10:FF:000010">
    <property type="entry name" value="Sensor histidine kinase RcsC"/>
    <property type="match status" value="1"/>
</dbReference>
<evidence type="ECO:0000256" key="11">
    <source>
        <dbReference type="ARBA" id="ARBA00023012"/>
    </source>
</evidence>
<dbReference type="InterPro" id="IPR011006">
    <property type="entry name" value="CheY-like_superfamily"/>
</dbReference>
<dbReference type="SMART" id="SM00387">
    <property type="entry name" value="HATPase_c"/>
    <property type="match status" value="1"/>
</dbReference>
<evidence type="ECO:0000256" key="12">
    <source>
        <dbReference type="ARBA" id="ARBA00023136"/>
    </source>
</evidence>
<feature type="transmembrane region" description="Helical" evidence="16">
    <location>
        <begin position="174"/>
        <end position="193"/>
    </location>
</feature>
<dbReference type="CDD" id="cd16922">
    <property type="entry name" value="HATPase_EvgS-ArcB-TorS-like"/>
    <property type="match status" value="1"/>
</dbReference>
<evidence type="ECO:0000256" key="13">
    <source>
        <dbReference type="PROSITE-ProRule" id="PRU00169"/>
    </source>
</evidence>
<keyword evidence="20" id="KW-1185">Reference proteome</keyword>
<accession>A0A1Y5TDU3</accession>
<proteinExistence type="predicted"/>
<dbReference type="Pfam" id="PF02518">
    <property type="entry name" value="HATPase_c"/>
    <property type="match status" value="1"/>
</dbReference>
<dbReference type="GO" id="GO:0016020">
    <property type="term" value="C:membrane"/>
    <property type="evidence" value="ECO:0007669"/>
    <property type="project" value="UniProtKB-SubCell"/>
</dbReference>
<evidence type="ECO:0000256" key="1">
    <source>
        <dbReference type="ARBA" id="ARBA00000085"/>
    </source>
</evidence>
<keyword evidence="9" id="KW-0067">ATP-binding</keyword>
<dbReference type="EC" id="2.7.13.3" evidence="3"/>
<evidence type="ECO:0000256" key="14">
    <source>
        <dbReference type="SAM" id="Coils"/>
    </source>
</evidence>
<dbReference type="GO" id="GO:0000155">
    <property type="term" value="F:phosphorelay sensor kinase activity"/>
    <property type="evidence" value="ECO:0007669"/>
    <property type="project" value="InterPro"/>
</dbReference>
<dbReference type="InterPro" id="IPR001789">
    <property type="entry name" value="Sig_transdc_resp-reg_receiver"/>
</dbReference>
<feature type="transmembrane region" description="Helical" evidence="16">
    <location>
        <begin position="96"/>
        <end position="121"/>
    </location>
</feature>